<gene>
    <name evidence="3" type="ORF">HHL09_13960</name>
</gene>
<dbReference type="Pfam" id="PF06439">
    <property type="entry name" value="3keto-disac_hyd"/>
    <property type="match status" value="1"/>
</dbReference>
<name>A0A858RJ25_9BACT</name>
<feature type="domain" description="3-keto-alpha-glucoside-1,2-lyase/3-keto-2-hydroxy-glucal hydratase" evidence="2">
    <location>
        <begin position="23"/>
        <end position="221"/>
    </location>
</feature>
<dbReference type="EMBL" id="CP051774">
    <property type="protein sequence ID" value="QJE96842.1"/>
    <property type="molecule type" value="Genomic_DNA"/>
</dbReference>
<reference evidence="3 4" key="1">
    <citation type="submission" date="2020-04" db="EMBL/GenBank/DDBJ databases">
        <title>Luteolibacter sp. G-1-1-1 isolated from soil.</title>
        <authorList>
            <person name="Dahal R.H."/>
        </authorList>
    </citation>
    <scope>NUCLEOTIDE SEQUENCE [LARGE SCALE GENOMIC DNA]</scope>
    <source>
        <strain evidence="3 4">G-1-1-1</strain>
    </source>
</reference>
<dbReference type="RefSeq" id="WP_169455242.1">
    <property type="nucleotide sequence ID" value="NZ_CP051774.1"/>
</dbReference>
<evidence type="ECO:0000256" key="1">
    <source>
        <dbReference type="SAM" id="SignalP"/>
    </source>
</evidence>
<accession>A0A858RJ25</accession>
<dbReference type="AlphaFoldDB" id="A0A858RJ25"/>
<proteinExistence type="predicted"/>
<dbReference type="Gene3D" id="2.60.120.560">
    <property type="entry name" value="Exo-inulinase, domain 1"/>
    <property type="match status" value="1"/>
</dbReference>
<dbReference type="Proteomes" id="UP000501812">
    <property type="component" value="Chromosome"/>
</dbReference>
<evidence type="ECO:0000313" key="4">
    <source>
        <dbReference type="Proteomes" id="UP000501812"/>
    </source>
</evidence>
<organism evidence="3 4">
    <name type="scientific">Luteolibacter luteus</name>
    <dbReference type="NCBI Taxonomy" id="2728835"/>
    <lineage>
        <taxon>Bacteria</taxon>
        <taxon>Pseudomonadati</taxon>
        <taxon>Verrucomicrobiota</taxon>
        <taxon>Verrucomicrobiia</taxon>
        <taxon>Verrucomicrobiales</taxon>
        <taxon>Verrucomicrobiaceae</taxon>
        <taxon>Luteolibacter</taxon>
    </lineage>
</organism>
<dbReference type="InterPro" id="IPR010496">
    <property type="entry name" value="AL/BT2_dom"/>
</dbReference>
<protein>
    <submittedName>
        <fullName evidence="3">DUF1080 domain-containing protein</fullName>
    </submittedName>
</protein>
<sequence length="225" mass="25059">MSPSLSAAIILVCHSLTLQAAEFQPLFPKDGVPEGWSVRKWDDVKNPADPGVVWKVKDGVLYGSDPRGTWLMSDKEYGDFVLEYEWKLGEQGNSGCGLRFPAAGDPAFDGIELQMADVRYNPQAKESELTGGLYRAVAPKKQVYKPTEWNSYKITLKGSKVTVVLNGETILDLDLDEQKETVKRHDGTDAKPLAERPRKGRIGFQELSRGGSFVEIRNARIMELE</sequence>
<evidence type="ECO:0000313" key="3">
    <source>
        <dbReference type="EMBL" id="QJE96842.1"/>
    </source>
</evidence>
<feature type="signal peptide" evidence="1">
    <location>
        <begin position="1"/>
        <end position="20"/>
    </location>
</feature>
<dbReference type="KEGG" id="luo:HHL09_13960"/>
<keyword evidence="1" id="KW-0732">Signal</keyword>
<keyword evidence="4" id="KW-1185">Reference proteome</keyword>
<evidence type="ECO:0000259" key="2">
    <source>
        <dbReference type="Pfam" id="PF06439"/>
    </source>
</evidence>
<feature type="chain" id="PRO_5032687962" evidence="1">
    <location>
        <begin position="21"/>
        <end position="225"/>
    </location>
</feature>
<dbReference type="GO" id="GO:0016787">
    <property type="term" value="F:hydrolase activity"/>
    <property type="evidence" value="ECO:0007669"/>
    <property type="project" value="InterPro"/>
</dbReference>